<evidence type="ECO:0000313" key="1">
    <source>
        <dbReference type="EMBL" id="CAH6723126.1"/>
    </source>
</evidence>
<organism evidence="1 2">
    <name type="scientific">[Candida] jaroonii</name>
    <dbReference type="NCBI Taxonomy" id="467808"/>
    <lineage>
        <taxon>Eukaryota</taxon>
        <taxon>Fungi</taxon>
        <taxon>Dikarya</taxon>
        <taxon>Ascomycota</taxon>
        <taxon>Saccharomycotina</taxon>
        <taxon>Pichiomycetes</taxon>
        <taxon>Debaryomycetaceae</taxon>
        <taxon>Yamadazyma</taxon>
    </lineage>
</organism>
<dbReference type="EMBL" id="CALSDN010000013">
    <property type="protein sequence ID" value="CAH6723126.1"/>
    <property type="molecule type" value="Genomic_DNA"/>
</dbReference>
<accession>A0ACA9YDH7</accession>
<gene>
    <name evidence="1" type="ORF">CLIB1444_13S00936</name>
</gene>
<dbReference type="Proteomes" id="UP001152531">
    <property type="component" value="Unassembled WGS sequence"/>
</dbReference>
<keyword evidence="2" id="KW-1185">Reference proteome</keyword>
<comment type="caution">
    <text evidence="1">The sequence shown here is derived from an EMBL/GenBank/DDBJ whole genome shotgun (WGS) entry which is preliminary data.</text>
</comment>
<evidence type="ECO:0000313" key="2">
    <source>
        <dbReference type="Proteomes" id="UP001152531"/>
    </source>
</evidence>
<reference evidence="1" key="1">
    <citation type="submission" date="2022-06" db="EMBL/GenBank/DDBJ databases">
        <authorList>
            <person name="Legras J.-L."/>
            <person name="Devillers H."/>
            <person name="Grondin C."/>
        </authorList>
    </citation>
    <scope>NUCLEOTIDE SEQUENCE</scope>
    <source>
        <strain evidence="1">CLIB 1444</strain>
    </source>
</reference>
<protein>
    <submittedName>
        <fullName evidence="1">DNA repair protein Rad34p</fullName>
    </submittedName>
</protein>
<sequence>MDLFIDESDSDSEPTFKRPSSFDSPEDTKRTKVESDHDFSDYELSESDLEWEDILPEVDEPNKPENDKRQDHFSIQLNDDSHKKDRIRRIIENKNRKLTIHNLGLLSYMLHAHLRNKLINDKHVQKTLKKLLPEEVVKRVKKLKKSIAKEAGDCDVQLIYIVKYLIKWFRLNFKITCNGLRVLGFLPSTNHDEYFMNNAPTFSNLKSFISLIKKFNHNRDFGAQLFTGLLRALGFEARMVFSVPVIQAKSKKYQPKLDRKKLETNRDFDLLYPYFWTELINPINPQELLVIETCTFHDEDKRLSRISRFSHSLKSHVPLFYPVQDQFNDMTMTYVVSLDNNNHVLDVSSRYMKNICYRYFHKIDLRMESGKSLLLYLSIIRMLNRDTLHDEGTVNRELDCLRWLGTHNYEIPQTKSAISRNPNFTTPDTLRYDEVLNGDKPLTKVLISGVRTPVYFKSSVIVGKSEQQWKFLGRSVRPEHLDKFIKTTKSLLPRTIYRRRLYELNINNNQPELNTVKLYSFTQTCPYIKQKVIDGQLPKNKYGNIEIYRDSMIPEDCEWLKLSDIEAILRDKSNTSIRFVPVVTGFKFNKLGYAIPDKTGVIVLSEQSERAKKFWIASKIRQRKLQQKLKEEVALHNWYQLIKRLKIKKRLLKEYGK</sequence>
<proteinExistence type="predicted"/>
<name>A0ACA9YDH7_9ASCO</name>